<keyword evidence="2" id="KW-1185">Reference proteome</keyword>
<dbReference type="Proteomes" id="UP000297258">
    <property type="component" value="Unassembled WGS sequence"/>
</dbReference>
<dbReference type="AlphaFoldDB" id="A0A4Y9SZE5"/>
<reference evidence="1 2" key="1">
    <citation type="submission" date="2019-03" db="EMBL/GenBank/DDBJ databases">
        <title>Draft genome of Massilia hortus sp. nov., a novel bacterial species of the Oxalobacteraceae family.</title>
        <authorList>
            <person name="Peta V."/>
            <person name="Raths R."/>
            <person name="Bucking H."/>
        </authorList>
    </citation>
    <scope>NUCLEOTIDE SEQUENCE [LARGE SCALE GENOMIC DNA]</scope>
    <source>
        <strain evidence="1 2">ONC3</strain>
    </source>
</reference>
<evidence type="ECO:0000313" key="2">
    <source>
        <dbReference type="Proteomes" id="UP000297258"/>
    </source>
</evidence>
<dbReference type="OrthoDB" id="8758275at2"/>
<organism evidence="1 2">
    <name type="scientific">Massilia horti</name>
    <dbReference type="NCBI Taxonomy" id="2562153"/>
    <lineage>
        <taxon>Bacteria</taxon>
        <taxon>Pseudomonadati</taxon>
        <taxon>Pseudomonadota</taxon>
        <taxon>Betaproteobacteria</taxon>
        <taxon>Burkholderiales</taxon>
        <taxon>Oxalobacteraceae</taxon>
        <taxon>Telluria group</taxon>
        <taxon>Massilia</taxon>
    </lineage>
</organism>
<dbReference type="EMBL" id="SPUM01000078">
    <property type="protein sequence ID" value="TFW31840.1"/>
    <property type="molecule type" value="Genomic_DNA"/>
</dbReference>
<protein>
    <submittedName>
        <fullName evidence="1">Uncharacterized protein</fullName>
    </submittedName>
</protein>
<dbReference type="RefSeq" id="WP_135190003.1">
    <property type="nucleotide sequence ID" value="NZ_SPUM01000078.1"/>
</dbReference>
<evidence type="ECO:0000313" key="1">
    <source>
        <dbReference type="EMBL" id="TFW31840.1"/>
    </source>
</evidence>
<comment type="caution">
    <text evidence="1">The sequence shown here is derived from an EMBL/GenBank/DDBJ whole genome shotgun (WGS) entry which is preliminary data.</text>
</comment>
<proteinExistence type="predicted"/>
<name>A0A4Y9SZE5_9BURK</name>
<gene>
    <name evidence="1" type="ORF">E4O92_11970</name>
</gene>
<sequence>MFTMIILLYLQQGTDVTLDHAGLRGEFRTKAECEAAAVRLRGPVPIPSKYSAAWHDVLCIPINRQVRVNEGQPVDLGKLLQKTPPLGCQTEGSWRRIAELCQPSQHR</sequence>
<accession>A0A4Y9SZE5</accession>